<feature type="compositionally biased region" description="Pro residues" evidence="6">
    <location>
        <begin position="1463"/>
        <end position="1474"/>
    </location>
</feature>
<dbReference type="VEuPathDB" id="ToxoDB:CSUI_002545"/>
<feature type="region of interest" description="Disordered" evidence="6">
    <location>
        <begin position="890"/>
        <end position="1079"/>
    </location>
</feature>
<feature type="region of interest" description="Disordered" evidence="6">
    <location>
        <begin position="500"/>
        <end position="559"/>
    </location>
</feature>
<dbReference type="InterPro" id="IPR045877">
    <property type="entry name" value="ZFP36-like"/>
</dbReference>
<feature type="compositionally biased region" description="Polar residues" evidence="6">
    <location>
        <begin position="36"/>
        <end position="49"/>
    </location>
</feature>
<feature type="zinc finger region" description="C3H1-type" evidence="5">
    <location>
        <begin position="315"/>
        <end position="342"/>
    </location>
</feature>
<evidence type="ECO:0000313" key="8">
    <source>
        <dbReference type="EMBL" id="PHJ23606.1"/>
    </source>
</evidence>
<feature type="compositionally biased region" description="Polar residues" evidence="6">
    <location>
        <begin position="14"/>
        <end position="23"/>
    </location>
</feature>
<evidence type="ECO:0000256" key="2">
    <source>
        <dbReference type="ARBA" id="ARBA00022737"/>
    </source>
</evidence>
<feature type="region of interest" description="Disordered" evidence="6">
    <location>
        <begin position="1101"/>
        <end position="1153"/>
    </location>
</feature>
<dbReference type="Pfam" id="PF00642">
    <property type="entry name" value="zf-CCCH"/>
    <property type="match status" value="2"/>
</dbReference>
<evidence type="ECO:0000256" key="4">
    <source>
        <dbReference type="ARBA" id="ARBA00022833"/>
    </source>
</evidence>
<feature type="compositionally biased region" description="Basic and acidic residues" evidence="6">
    <location>
        <begin position="58"/>
        <end position="68"/>
    </location>
</feature>
<keyword evidence="1 5" id="KW-0479">Metal-binding</keyword>
<feature type="region of interest" description="Disordered" evidence="6">
    <location>
        <begin position="1"/>
        <end position="216"/>
    </location>
</feature>
<feature type="compositionally biased region" description="Low complexity" evidence="6">
    <location>
        <begin position="420"/>
        <end position="433"/>
    </location>
</feature>
<dbReference type="PROSITE" id="PS50103">
    <property type="entry name" value="ZF_C3H1"/>
    <property type="match status" value="3"/>
</dbReference>
<dbReference type="PANTHER" id="PTHR12547:SF18">
    <property type="entry name" value="PROTEIN TIS11"/>
    <property type="match status" value="1"/>
</dbReference>
<feature type="compositionally biased region" description="Low complexity" evidence="6">
    <location>
        <begin position="1560"/>
        <end position="1574"/>
    </location>
</feature>
<sequence length="1666" mass="177019">MATRNRGIRRRQSQPETGGTSSSRDPRRRLPAATSPILNVQSPLLSQPHQVEREEETEIGRESEERSGVLRGTEAQGVSTTQEEAKGHAQIRGEVRKSEPTEPVSLFSIAMSQKQSPERLLSHSRREVGAAEGQTGVVASCRGRGVSRSEPVKAKAIEGRTSITRTAAASRRGLAERTSEEVGAPTSSSSSRSSPHRGLQAEIPTPSSSSSSPTTTTNIPAVLSSLAPSPLPLSLASGSSVSTSFYKTKMCRFLLQGRCKHGAACQFAHSSSEMRAPPNLTKTRLCKAFRDGYCDLGESCGFAHGLAELRGTEEFFKTQICVFWDAGHCKAGDACRHAHGYEDLSASSRQRLVFFPGETGSGSGDESQGGGLSQGGGGLTPGFSSGTSPGPLSSAPRLTFPKRVFSRRSMTSPSPPPPGVSSSSSSSSSQRTSEGTLAKMAHSSSWGAGRSGKNMRSTLLSSTERPPLLDSYYSFPPYVGGIGKAMGASGESTGGRRGTFGGSGIFSSRHRLGSSRGGEQEGEEGPPAATGKMVKGSCRGPEETTSMPASDPHHSRGVGLRQPVIGSPVKAFDMKCIQGAVSQKKRTSFSPPLMRSQKLVEEAQGGGSGADIKEEPLAPATPSALSRYTRQRRVSDPTKQGGRYHGGRRGGSVFGSPSMILMIGKEETAGYDTTELPFVPVSSWPSSGKASSSRPVDNKEERKEGTGSSSSAEEIGRRRFSLSSSRRASSSHVVLRHLPGDTLRSFAPSPCPFSCGESREGKSQVEEGRRGIVARATRGVSADVLGGGRYGGGGVRGRRCMHLCKERALAVSSLSSLEEKNEDERYGHESSRYHYSVPRRHSTAEGVEHAIPSSPPLLSGVYTPGEFGKSVLMGGETSFICRHASFSPRSKRTSQVRVLPTEKKSRLSVRAKNWRRSTSSTIEFGDTHQSSSASSSSILHGSSLSSKIHGRGLVGRGGSKRGGGKLSPLRAHASEDIHSRRGIPGVKRAGSIRSTPQSQQVRETPPIPPSGAKQIDKQKEQRKDDRRREGLEKEEKGDVVGGVVKPSKGHRRPQLSPRAIEGRPPRRLETDPLMRRGSTGVLAEGAKTETLARRLGREFSPALLPGEGGMMRSEEERTTLGEPGVSSQGLGGVHGVSSSSLPSETTSSSSGVLHLSSYDDPSVIAGLTRGVGVGGLYNTSGEPVQLEAVLHRHSDFRTRLSSQESFYTRPSSYEYGFITSYPTEQERQQQQQIAAYQQHHLYPLYYHQIGSSFPTPSSGIVSHSASPPPPPGNEPRGLFAASAAVTTHPLSSGGGEPFMEAHLLPFEAIHHHVHGHQHSHPAWGSSSGGGERSRGSPYYEAPPPLLPGPLAGYGTEARLSLPRYRLHEEEKRGTFSMETIPPQCASSSSSSCLQGDYHPSSHPQHRELRGVYQLPSHSSSGGDSVDRRRRHSISSETAGQSLLAGHPLAGIPEELGRTGGASLPPPPPAPPPPSSLGLSIITTSTFGEMIPPAPPLSSLQPVGLLQHLLSSKEEGEEEGGGEEEETSREQEPFQLPPVSRIHSAPPTFPSLAGERGGPPREGTGSGSSSTSISPEEGETKEKESSCCSLIPEGRKERRDCCEGEEEACRRSGACRRGPSSSCDSSLPSCEGEKIGQQEEARGDERTGGGDVVIRSSKVTQDMAAVV</sequence>
<comment type="caution">
    <text evidence="8">The sequence shown here is derived from an EMBL/GenBank/DDBJ whole genome shotgun (WGS) entry which is preliminary data.</text>
</comment>
<name>A0A2C6L921_9APIC</name>
<feature type="region of interest" description="Disordered" evidence="6">
    <location>
        <begin position="678"/>
        <end position="732"/>
    </location>
</feature>
<dbReference type="GO" id="GO:0008270">
    <property type="term" value="F:zinc ion binding"/>
    <property type="evidence" value="ECO:0007669"/>
    <property type="project" value="UniProtKB-KW"/>
</dbReference>
<feature type="compositionally biased region" description="Polar residues" evidence="6">
    <location>
        <begin position="992"/>
        <end position="1002"/>
    </location>
</feature>
<feature type="compositionally biased region" description="Low complexity" evidence="6">
    <location>
        <begin position="204"/>
        <end position="216"/>
    </location>
</feature>
<dbReference type="InterPro" id="IPR036855">
    <property type="entry name" value="Znf_CCCH_sf"/>
</dbReference>
<organism evidence="8 9">
    <name type="scientific">Cystoisospora suis</name>
    <dbReference type="NCBI Taxonomy" id="483139"/>
    <lineage>
        <taxon>Eukaryota</taxon>
        <taxon>Sar</taxon>
        <taxon>Alveolata</taxon>
        <taxon>Apicomplexa</taxon>
        <taxon>Conoidasida</taxon>
        <taxon>Coccidia</taxon>
        <taxon>Eucoccidiorida</taxon>
        <taxon>Eimeriorina</taxon>
        <taxon>Sarcocystidae</taxon>
        <taxon>Cystoisospora</taxon>
    </lineage>
</organism>
<feature type="region of interest" description="Disordered" evidence="6">
    <location>
        <begin position="354"/>
        <end position="460"/>
    </location>
</feature>
<feature type="compositionally biased region" description="Low complexity" evidence="6">
    <location>
        <begin position="721"/>
        <end position="731"/>
    </location>
</feature>
<keyword evidence="9" id="KW-1185">Reference proteome</keyword>
<feature type="compositionally biased region" description="Low complexity" evidence="6">
    <location>
        <begin position="1135"/>
        <end position="1153"/>
    </location>
</feature>
<feature type="compositionally biased region" description="Low complexity" evidence="6">
    <location>
        <begin position="381"/>
        <end position="394"/>
    </location>
</feature>
<feature type="zinc finger region" description="C3H1-type" evidence="5">
    <location>
        <begin position="280"/>
        <end position="307"/>
    </location>
</feature>
<feature type="domain" description="C3H1-type" evidence="7">
    <location>
        <begin position="315"/>
        <end position="342"/>
    </location>
</feature>
<feature type="region of interest" description="Disordered" evidence="6">
    <location>
        <begin position="582"/>
        <end position="656"/>
    </location>
</feature>
<dbReference type="Gene3D" id="4.10.1000.10">
    <property type="entry name" value="Zinc finger, CCCH-type"/>
    <property type="match status" value="3"/>
</dbReference>
<dbReference type="GeneID" id="94425956"/>
<feature type="compositionally biased region" description="Basic and acidic residues" evidence="6">
    <location>
        <begin position="83"/>
        <end position="100"/>
    </location>
</feature>
<feature type="zinc finger region" description="C3H1-type" evidence="5">
    <location>
        <begin position="245"/>
        <end position="272"/>
    </location>
</feature>
<feature type="domain" description="C3H1-type" evidence="7">
    <location>
        <begin position="245"/>
        <end position="272"/>
    </location>
</feature>
<feature type="compositionally biased region" description="Low complexity" evidence="6">
    <location>
        <begin position="682"/>
        <end position="693"/>
    </location>
</feature>
<accession>A0A2C6L921</accession>
<feature type="compositionally biased region" description="Basic residues" evidence="6">
    <location>
        <begin position="1"/>
        <end position="12"/>
    </location>
</feature>
<dbReference type="SMART" id="SM00356">
    <property type="entry name" value="ZnF_C3H1"/>
    <property type="match status" value="3"/>
</dbReference>
<feature type="compositionally biased region" description="Basic and acidic residues" evidence="6">
    <location>
        <begin position="1630"/>
        <end position="1647"/>
    </location>
</feature>
<dbReference type="PANTHER" id="PTHR12547">
    <property type="entry name" value="CCCH ZINC FINGER/TIS11-RELATED"/>
    <property type="match status" value="1"/>
</dbReference>
<evidence type="ECO:0000313" key="9">
    <source>
        <dbReference type="Proteomes" id="UP000221165"/>
    </source>
</evidence>
<keyword evidence="2" id="KW-0677">Repeat</keyword>
<feature type="compositionally biased region" description="Basic and acidic residues" evidence="6">
    <location>
        <begin position="1014"/>
        <end position="1038"/>
    </location>
</feature>
<feature type="compositionally biased region" description="Basic residues" evidence="6">
    <location>
        <begin position="906"/>
        <end position="915"/>
    </location>
</feature>
<dbReference type="GO" id="GO:0003729">
    <property type="term" value="F:mRNA binding"/>
    <property type="evidence" value="ECO:0007669"/>
    <property type="project" value="InterPro"/>
</dbReference>
<dbReference type="SUPFAM" id="SSF90229">
    <property type="entry name" value="CCCH zinc finger"/>
    <property type="match status" value="3"/>
</dbReference>
<feature type="compositionally biased region" description="Low complexity" evidence="6">
    <location>
        <begin position="930"/>
        <end position="947"/>
    </location>
</feature>
<dbReference type="RefSeq" id="XP_067925281.1">
    <property type="nucleotide sequence ID" value="XM_068062745.1"/>
</dbReference>
<keyword evidence="3 5" id="KW-0863">Zinc-finger</keyword>
<feature type="compositionally biased region" description="Basic and acidic residues" evidence="6">
    <location>
        <begin position="116"/>
        <end position="129"/>
    </location>
</feature>
<dbReference type="Proteomes" id="UP000221165">
    <property type="component" value="Unassembled WGS sequence"/>
</dbReference>
<dbReference type="OrthoDB" id="430732at2759"/>
<feature type="compositionally biased region" description="Basic and acidic residues" evidence="6">
    <location>
        <begin position="696"/>
        <end position="705"/>
    </location>
</feature>
<proteinExistence type="predicted"/>
<feature type="region of interest" description="Disordered" evidence="6">
    <location>
        <begin position="1370"/>
        <end position="1479"/>
    </location>
</feature>
<feature type="compositionally biased region" description="Gly residues" evidence="6">
    <location>
        <begin position="359"/>
        <end position="380"/>
    </location>
</feature>
<feature type="region of interest" description="Disordered" evidence="6">
    <location>
        <begin position="1610"/>
        <end position="1666"/>
    </location>
</feature>
<feature type="compositionally biased region" description="Acidic residues" evidence="6">
    <location>
        <begin position="1514"/>
        <end position="1526"/>
    </location>
</feature>
<evidence type="ECO:0000256" key="1">
    <source>
        <dbReference type="ARBA" id="ARBA00022723"/>
    </source>
</evidence>
<feature type="region of interest" description="Disordered" evidence="6">
    <location>
        <begin position="1508"/>
        <end position="1588"/>
    </location>
</feature>
<evidence type="ECO:0000256" key="6">
    <source>
        <dbReference type="SAM" id="MobiDB-lite"/>
    </source>
</evidence>
<evidence type="ECO:0000259" key="7">
    <source>
        <dbReference type="PROSITE" id="PS50103"/>
    </source>
</evidence>
<gene>
    <name evidence="8" type="ORF">CSUI_002545</name>
</gene>
<evidence type="ECO:0000256" key="3">
    <source>
        <dbReference type="ARBA" id="ARBA00022771"/>
    </source>
</evidence>
<protein>
    <submittedName>
        <fullName evidence="8">Zinc finger (Ccch type) motif-containing protein</fullName>
    </submittedName>
</protein>
<dbReference type="EMBL" id="MIGC01001066">
    <property type="protein sequence ID" value="PHJ23606.1"/>
    <property type="molecule type" value="Genomic_DNA"/>
</dbReference>
<reference evidence="8 9" key="1">
    <citation type="journal article" date="2017" name="Int. J. Parasitol.">
        <title>The genome of the protozoan parasite Cystoisospora suis and a reverse vaccinology approach to identify vaccine candidates.</title>
        <authorList>
            <person name="Palmieri N."/>
            <person name="Shrestha A."/>
            <person name="Ruttkowski B."/>
            <person name="Beck T."/>
            <person name="Vogl C."/>
            <person name="Tomley F."/>
            <person name="Blake D.P."/>
            <person name="Joachim A."/>
        </authorList>
    </citation>
    <scope>NUCLEOTIDE SEQUENCE [LARGE SCALE GENOMIC DNA]</scope>
    <source>
        <strain evidence="8 9">Wien I</strain>
    </source>
</reference>
<evidence type="ECO:0000256" key="5">
    <source>
        <dbReference type="PROSITE-ProRule" id="PRU00723"/>
    </source>
</evidence>
<keyword evidence="4 5" id="KW-0862">Zinc</keyword>
<dbReference type="InterPro" id="IPR000571">
    <property type="entry name" value="Znf_CCCH"/>
</dbReference>
<feature type="region of interest" description="Disordered" evidence="6">
    <location>
        <begin position="1315"/>
        <end position="1343"/>
    </location>
</feature>
<feature type="compositionally biased region" description="Low complexity" evidence="6">
    <location>
        <begin position="1618"/>
        <end position="1629"/>
    </location>
</feature>
<feature type="compositionally biased region" description="Basic and acidic residues" evidence="6">
    <location>
        <begin position="1060"/>
        <end position="1074"/>
    </location>
</feature>
<feature type="domain" description="C3H1-type" evidence="7">
    <location>
        <begin position="280"/>
        <end position="307"/>
    </location>
</feature>